<dbReference type="EMBL" id="JAHHUM010000344">
    <property type="protein sequence ID" value="KAK5620677.1"/>
    <property type="molecule type" value="Genomic_DNA"/>
</dbReference>
<feature type="non-terminal residue" evidence="1">
    <location>
        <position position="1"/>
    </location>
</feature>
<sequence length="51" mass="5232">VPCRDPVSTMPSGAVFPGLKEGQWDCITVATAVTYSLAGPTARAAPPHSYG</sequence>
<evidence type="ECO:0000313" key="1">
    <source>
        <dbReference type="EMBL" id="KAK5620677.1"/>
    </source>
</evidence>
<organism evidence="1 2">
    <name type="scientific">Crenichthys baileyi</name>
    <name type="common">White River springfish</name>
    <dbReference type="NCBI Taxonomy" id="28760"/>
    <lineage>
        <taxon>Eukaryota</taxon>
        <taxon>Metazoa</taxon>
        <taxon>Chordata</taxon>
        <taxon>Craniata</taxon>
        <taxon>Vertebrata</taxon>
        <taxon>Euteleostomi</taxon>
        <taxon>Actinopterygii</taxon>
        <taxon>Neopterygii</taxon>
        <taxon>Teleostei</taxon>
        <taxon>Neoteleostei</taxon>
        <taxon>Acanthomorphata</taxon>
        <taxon>Ovalentaria</taxon>
        <taxon>Atherinomorphae</taxon>
        <taxon>Cyprinodontiformes</taxon>
        <taxon>Goodeidae</taxon>
        <taxon>Crenichthys</taxon>
    </lineage>
</organism>
<accession>A0AAV9SHA4</accession>
<evidence type="ECO:0000313" key="2">
    <source>
        <dbReference type="Proteomes" id="UP001311232"/>
    </source>
</evidence>
<feature type="non-terminal residue" evidence="1">
    <location>
        <position position="51"/>
    </location>
</feature>
<keyword evidence="2" id="KW-1185">Reference proteome</keyword>
<gene>
    <name evidence="1" type="ORF">CRENBAI_020578</name>
</gene>
<comment type="caution">
    <text evidence="1">The sequence shown here is derived from an EMBL/GenBank/DDBJ whole genome shotgun (WGS) entry which is preliminary data.</text>
</comment>
<dbReference type="AlphaFoldDB" id="A0AAV9SHA4"/>
<reference evidence="1 2" key="1">
    <citation type="submission" date="2021-06" db="EMBL/GenBank/DDBJ databases">
        <authorList>
            <person name="Palmer J.M."/>
        </authorList>
    </citation>
    <scope>NUCLEOTIDE SEQUENCE [LARGE SCALE GENOMIC DNA]</scope>
    <source>
        <strain evidence="1 2">MEX-2019</strain>
        <tissue evidence="1">Muscle</tissue>
    </source>
</reference>
<protein>
    <submittedName>
        <fullName evidence="1">Uncharacterized protein</fullName>
    </submittedName>
</protein>
<dbReference type="Proteomes" id="UP001311232">
    <property type="component" value="Unassembled WGS sequence"/>
</dbReference>
<name>A0AAV9SHA4_9TELE</name>
<proteinExistence type="predicted"/>